<evidence type="ECO:0000259" key="1">
    <source>
        <dbReference type="Pfam" id="PF00149"/>
    </source>
</evidence>
<dbReference type="PANTHER" id="PTHR31302:SF20">
    <property type="entry name" value="CONSERVED PROTEIN"/>
    <property type="match status" value="1"/>
</dbReference>
<accession>A0A3S4UYN3</accession>
<dbReference type="EMBL" id="LR134473">
    <property type="protein sequence ID" value="VEI03700.1"/>
    <property type="molecule type" value="Genomic_DNA"/>
</dbReference>
<dbReference type="InterPro" id="IPR029052">
    <property type="entry name" value="Metallo-depent_PP-like"/>
</dbReference>
<dbReference type="InterPro" id="IPR004843">
    <property type="entry name" value="Calcineurin-like_PHP"/>
</dbReference>
<organism evidence="2 3">
    <name type="scientific">Acidipropionibacterium jensenii</name>
    <dbReference type="NCBI Taxonomy" id="1749"/>
    <lineage>
        <taxon>Bacteria</taxon>
        <taxon>Bacillati</taxon>
        <taxon>Actinomycetota</taxon>
        <taxon>Actinomycetes</taxon>
        <taxon>Propionibacteriales</taxon>
        <taxon>Propionibacteriaceae</taxon>
        <taxon>Acidipropionibacterium</taxon>
    </lineage>
</organism>
<dbReference type="PANTHER" id="PTHR31302">
    <property type="entry name" value="TRANSMEMBRANE PROTEIN WITH METALLOPHOSPHOESTERASE DOMAIN-RELATED"/>
    <property type="match status" value="1"/>
</dbReference>
<reference evidence="2 3" key="1">
    <citation type="submission" date="2018-12" db="EMBL/GenBank/DDBJ databases">
        <authorList>
            <consortium name="Pathogen Informatics"/>
        </authorList>
    </citation>
    <scope>NUCLEOTIDE SEQUENCE [LARGE SCALE GENOMIC DNA]</scope>
    <source>
        <strain evidence="2 3">NCTC13652</strain>
    </source>
</reference>
<dbReference type="GO" id="GO:0016020">
    <property type="term" value="C:membrane"/>
    <property type="evidence" value="ECO:0007669"/>
    <property type="project" value="GOC"/>
</dbReference>
<sequence length="304" mass="33018">MGWARRTGLVTAGTLGLAGAGLSYGFWEAHQFTLRRVVVPVLEPGSAPIRILHISDLHLMPGQRLKQEWVSRLAGLEPDLVVDTGDNFCTDAALESLLDCLSGLLARPGVFVFGSNDYLKATFSNPLEYLLRGRSHQRTGMLAELDHERLRDAFTGAGWLDLDDQRGRLTVAGRTIAFRGTDDAHHDRDHYDRVAGPAESDADLTIGVTHAPYLRVLDAMASDGMDLILAGHTHGGQVCLPLKGAIVTNCDLDPARVKGLSTHRAGDHTSWLHVSAGLGTSPFAPYRTFCRPEASLLTLVPRQD</sequence>
<dbReference type="OrthoDB" id="9780884at2"/>
<dbReference type="Proteomes" id="UP000277858">
    <property type="component" value="Chromosome"/>
</dbReference>
<gene>
    <name evidence="2" type="ORF">NCTC13652_01912</name>
</gene>
<dbReference type="Pfam" id="PF00149">
    <property type="entry name" value="Metallophos"/>
    <property type="match status" value="1"/>
</dbReference>
<dbReference type="SUPFAM" id="SSF56300">
    <property type="entry name" value="Metallo-dependent phosphatases"/>
    <property type="match status" value="1"/>
</dbReference>
<dbReference type="STRING" id="1122997.GCA_000425285_00395"/>
<dbReference type="InterPro" id="IPR051158">
    <property type="entry name" value="Metallophosphoesterase_sf"/>
</dbReference>
<dbReference type="RefSeq" id="WP_028702239.1">
    <property type="nucleotide sequence ID" value="NZ_LR134473.1"/>
</dbReference>
<name>A0A3S4UYN3_9ACTN</name>
<proteinExistence type="predicted"/>
<dbReference type="GO" id="GO:0008758">
    <property type="term" value="F:UDP-2,3-diacylglucosamine hydrolase activity"/>
    <property type="evidence" value="ECO:0007669"/>
    <property type="project" value="TreeGrafter"/>
</dbReference>
<dbReference type="AlphaFoldDB" id="A0A3S4UYN3"/>
<keyword evidence="3" id="KW-1185">Reference proteome</keyword>
<dbReference type="GO" id="GO:0009245">
    <property type="term" value="P:lipid A biosynthetic process"/>
    <property type="evidence" value="ECO:0007669"/>
    <property type="project" value="TreeGrafter"/>
</dbReference>
<evidence type="ECO:0000313" key="3">
    <source>
        <dbReference type="Proteomes" id="UP000277858"/>
    </source>
</evidence>
<feature type="domain" description="Calcineurin-like phosphoesterase" evidence="1">
    <location>
        <begin position="49"/>
        <end position="235"/>
    </location>
</feature>
<dbReference type="Gene3D" id="3.60.21.10">
    <property type="match status" value="1"/>
</dbReference>
<protein>
    <submittedName>
        <fullName evidence="2">Phosphodiesterase YaeI</fullName>
    </submittedName>
</protein>
<evidence type="ECO:0000313" key="2">
    <source>
        <dbReference type="EMBL" id="VEI03700.1"/>
    </source>
</evidence>